<dbReference type="PANTHER" id="PTHR11177">
    <property type="entry name" value="CHITINASE"/>
    <property type="match status" value="1"/>
</dbReference>
<dbReference type="PROSITE" id="PS51257">
    <property type="entry name" value="PROKAR_LIPOPROTEIN"/>
    <property type="match status" value="1"/>
</dbReference>
<dbReference type="InterPro" id="IPR001579">
    <property type="entry name" value="Glyco_hydro_18_chit_AS"/>
</dbReference>
<dbReference type="RefSeq" id="WP_272134432.1">
    <property type="nucleotide sequence ID" value="NZ_JAQNDM010000001.1"/>
</dbReference>
<dbReference type="Gene3D" id="3.40.5.30">
    <property type="entry name" value="(Trans)glycosidases - domain 2"/>
    <property type="match status" value="1"/>
</dbReference>
<keyword evidence="5" id="KW-0732">Signal</keyword>
<comment type="similarity">
    <text evidence="4">Belongs to the glycosyl hydrolase 18 family.</text>
</comment>
<dbReference type="EMBL" id="JAQNDM010000001">
    <property type="protein sequence ID" value="MDC0707185.1"/>
    <property type="molecule type" value="Genomic_DNA"/>
</dbReference>
<dbReference type="Gene3D" id="3.20.20.80">
    <property type="entry name" value="Glycosidases"/>
    <property type="match status" value="1"/>
</dbReference>
<protein>
    <submittedName>
        <fullName evidence="7">Glycosyl hydrolase family 18 protein</fullName>
    </submittedName>
</protein>
<dbReference type="PANTHER" id="PTHR11177:SF392">
    <property type="entry name" value="HAP41P"/>
    <property type="match status" value="1"/>
</dbReference>
<dbReference type="GO" id="GO:0016787">
    <property type="term" value="F:hydrolase activity"/>
    <property type="evidence" value="ECO:0007669"/>
    <property type="project" value="UniProtKB-KW"/>
</dbReference>
<organism evidence="7 8">
    <name type="scientific">Stigmatella ashevillensis</name>
    <dbReference type="NCBI Taxonomy" id="2995309"/>
    <lineage>
        <taxon>Bacteria</taxon>
        <taxon>Pseudomonadati</taxon>
        <taxon>Myxococcota</taxon>
        <taxon>Myxococcia</taxon>
        <taxon>Myxococcales</taxon>
        <taxon>Cystobacterineae</taxon>
        <taxon>Archangiaceae</taxon>
        <taxon>Stigmatella</taxon>
    </lineage>
</organism>
<dbReference type="Proteomes" id="UP001221838">
    <property type="component" value="Unassembled WGS sequence"/>
</dbReference>
<dbReference type="InterPro" id="IPR050314">
    <property type="entry name" value="Glycosyl_Hydrlase_18"/>
</dbReference>
<evidence type="ECO:0000313" key="7">
    <source>
        <dbReference type="EMBL" id="MDC0707185.1"/>
    </source>
</evidence>
<keyword evidence="8" id="KW-1185">Reference proteome</keyword>
<proteinExistence type="inferred from homology"/>
<dbReference type="SMART" id="SM00636">
    <property type="entry name" value="Glyco_18"/>
    <property type="match status" value="1"/>
</dbReference>
<evidence type="ECO:0000259" key="6">
    <source>
        <dbReference type="PROSITE" id="PS51910"/>
    </source>
</evidence>
<accession>A0ABT5D0J0</accession>
<sequence>MARFVTPFRHLAFGAAFLSALSACSGSVDTADETPPATHEQSALATKVVGYFPSWNGDVNAIQYDKLSHINYAFIVPTAQGGLTGPGSGDSRLRSLVTAAHARGVKVSIAVGGWNDGNDSGFEQLAANASTRTAFVNNLVNYVNQAGLDGVDIDWEYPDPGTSANNFAALMRELSTAMHSRGKLLTAAVVANGYTGGGVPTATFADVDFLNIMAYDGGQPHSTYTYAVQSLDYWLGRGLPKEKAVLGVPFYGRSPSTYEGYRSLVARDSQAPYKDNVGNVYYNGIATIQSKTTLGMQRGGGVMIWDLSDDATGSASLLTAIYQKAQGGGTPPVTGNLLANAGFENGNLSSWNSEWHNAALAHKVDTDTVYAGGYKLTHYASAAYQQVTGQTTALANGTYRASVWARSGGGQVALRLYAKSFGAGEVTAEIGSGAVTGWTQYTISNIQVTNGNIEVGVYSNANAQNWAAFDQFELVKQ</sequence>
<comment type="caution">
    <text evidence="7">The sequence shown here is derived from an EMBL/GenBank/DDBJ whole genome shotgun (WGS) entry which is preliminary data.</text>
</comment>
<dbReference type="PROSITE" id="PS51910">
    <property type="entry name" value="GH18_2"/>
    <property type="match status" value="1"/>
</dbReference>
<evidence type="ECO:0000256" key="3">
    <source>
        <dbReference type="RuleBase" id="RU000489"/>
    </source>
</evidence>
<evidence type="ECO:0000313" key="8">
    <source>
        <dbReference type="Proteomes" id="UP001221838"/>
    </source>
</evidence>
<feature type="signal peptide" evidence="5">
    <location>
        <begin position="1"/>
        <end position="30"/>
    </location>
</feature>
<evidence type="ECO:0000256" key="1">
    <source>
        <dbReference type="ARBA" id="ARBA00022801"/>
    </source>
</evidence>
<dbReference type="InterPro" id="IPR011583">
    <property type="entry name" value="Chitinase_II/V-like_cat"/>
</dbReference>
<dbReference type="SUPFAM" id="SSF51445">
    <property type="entry name" value="(Trans)glycosidases"/>
    <property type="match status" value="1"/>
</dbReference>
<dbReference type="PROSITE" id="PS01095">
    <property type="entry name" value="GH18_1"/>
    <property type="match status" value="1"/>
</dbReference>
<dbReference type="InterPro" id="IPR001223">
    <property type="entry name" value="Glyco_hydro18_cat"/>
</dbReference>
<reference evidence="7 8" key="1">
    <citation type="submission" date="2022-11" db="EMBL/GenBank/DDBJ databases">
        <title>Minimal conservation of predation-associated metabolite biosynthetic gene clusters underscores biosynthetic potential of Myxococcota including descriptions for ten novel species: Archangium lansinium sp. nov., Myxococcus landrumus sp. nov., Nannocystis bai.</title>
        <authorList>
            <person name="Ahearne A."/>
            <person name="Stevens C."/>
            <person name="Dowd S."/>
        </authorList>
    </citation>
    <scope>NUCLEOTIDE SEQUENCE [LARGE SCALE GENOMIC DNA]</scope>
    <source>
        <strain evidence="7 8">NCWAL01</strain>
    </source>
</reference>
<evidence type="ECO:0000256" key="2">
    <source>
        <dbReference type="ARBA" id="ARBA00023295"/>
    </source>
</evidence>
<feature type="chain" id="PRO_5046350727" evidence="5">
    <location>
        <begin position="31"/>
        <end position="477"/>
    </location>
</feature>
<dbReference type="InterPro" id="IPR017853">
    <property type="entry name" value="GH"/>
</dbReference>
<evidence type="ECO:0000256" key="4">
    <source>
        <dbReference type="RuleBase" id="RU004453"/>
    </source>
</evidence>
<name>A0ABT5D0J0_9BACT</name>
<gene>
    <name evidence="7" type="ORF">POL68_01765</name>
</gene>
<feature type="domain" description="GH18" evidence="6">
    <location>
        <begin position="46"/>
        <end position="328"/>
    </location>
</feature>
<keyword evidence="2 3" id="KW-0326">Glycosidase</keyword>
<dbReference type="Gene3D" id="2.60.120.260">
    <property type="entry name" value="Galactose-binding domain-like"/>
    <property type="match status" value="1"/>
</dbReference>
<dbReference type="Pfam" id="PF00704">
    <property type="entry name" value="Glyco_hydro_18"/>
    <property type="match status" value="1"/>
</dbReference>
<keyword evidence="1 3" id="KW-0378">Hydrolase</keyword>
<evidence type="ECO:0000256" key="5">
    <source>
        <dbReference type="SAM" id="SignalP"/>
    </source>
</evidence>